<dbReference type="EMBL" id="JAMGBB010000001">
    <property type="protein sequence ID" value="MCL6741306.1"/>
    <property type="molecule type" value="Genomic_DNA"/>
</dbReference>
<feature type="signal peptide" evidence="1">
    <location>
        <begin position="1"/>
        <end position="24"/>
    </location>
</feature>
<comment type="caution">
    <text evidence="2">The sequence shown here is derived from an EMBL/GenBank/DDBJ whole genome shotgun (WGS) entry which is preliminary data.</text>
</comment>
<keyword evidence="3" id="KW-1185">Reference proteome</keyword>
<evidence type="ECO:0000313" key="2">
    <source>
        <dbReference type="EMBL" id="MCL6741306.1"/>
    </source>
</evidence>
<sequence>MSVSLLRAFALSAVAMTIAVPAQAQTKEQAPVSLSSARKMMQDKPGTESWTYAQPQAAFLKYRTVIVDPTVVYSGPDAQFDDIDAADRSKYAAMITDELRSELAKTFPVPAKPQADTLRIKVTILGAKKTKGGVATATRVTPVGFATSALKSALGKKGTFTGSVLYAVEAFDGQTNELMLAAVRRRTPDPLDVPATLSTGDTVKSVARDFASSARKRLEELTQVGGN</sequence>
<keyword evidence="1" id="KW-0732">Signal</keyword>
<evidence type="ECO:0000313" key="3">
    <source>
        <dbReference type="Proteomes" id="UP001165383"/>
    </source>
</evidence>
<gene>
    <name evidence="2" type="ORF">LZ518_09215</name>
</gene>
<reference evidence="2" key="1">
    <citation type="submission" date="2022-05" db="EMBL/GenBank/DDBJ databases">
        <authorList>
            <person name="Jo J.-H."/>
            <person name="Im W.-T."/>
        </authorList>
    </citation>
    <scope>NUCLEOTIDE SEQUENCE</scope>
    <source>
        <strain evidence="2">RB56-2</strain>
    </source>
</reference>
<dbReference type="InterPro" id="IPR021747">
    <property type="entry name" value="DUF3313"/>
</dbReference>
<evidence type="ECO:0000256" key="1">
    <source>
        <dbReference type="SAM" id="SignalP"/>
    </source>
</evidence>
<protein>
    <submittedName>
        <fullName evidence="2">DUF3313 domain-containing protein</fullName>
    </submittedName>
</protein>
<dbReference type="Proteomes" id="UP001165383">
    <property type="component" value="Unassembled WGS sequence"/>
</dbReference>
<feature type="chain" id="PRO_5045995380" evidence="1">
    <location>
        <begin position="25"/>
        <end position="227"/>
    </location>
</feature>
<proteinExistence type="predicted"/>
<name>A0ABT0SB52_9SPHN</name>
<organism evidence="2 3">
    <name type="scientific">Sphingomonas brevis</name>
    <dbReference type="NCBI Taxonomy" id="2908206"/>
    <lineage>
        <taxon>Bacteria</taxon>
        <taxon>Pseudomonadati</taxon>
        <taxon>Pseudomonadota</taxon>
        <taxon>Alphaproteobacteria</taxon>
        <taxon>Sphingomonadales</taxon>
        <taxon>Sphingomonadaceae</taxon>
        <taxon>Sphingomonas</taxon>
    </lineage>
</organism>
<dbReference type="Pfam" id="PF11769">
    <property type="entry name" value="DUF3313"/>
    <property type="match status" value="1"/>
</dbReference>
<dbReference type="RefSeq" id="WP_249915701.1">
    <property type="nucleotide sequence ID" value="NZ_JAMGBB010000001.1"/>
</dbReference>
<accession>A0ABT0SB52</accession>